<keyword evidence="7" id="KW-1185">Reference proteome</keyword>
<dbReference type="Pfam" id="PF12833">
    <property type="entry name" value="HTH_18"/>
    <property type="match status" value="1"/>
</dbReference>
<dbReference type="InterPro" id="IPR020449">
    <property type="entry name" value="Tscrpt_reg_AraC-type_HTH"/>
</dbReference>
<dbReference type="Proteomes" id="UP000267035">
    <property type="component" value="Unassembled WGS sequence"/>
</dbReference>
<dbReference type="SMART" id="SM00342">
    <property type="entry name" value="HTH_ARAC"/>
    <property type="match status" value="1"/>
</dbReference>
<evidence type="ECO:0000313" key="8">
    <source>
        <dbReference type="Proteomes" id="UP000281171"/>
    </source>
</evidence>
<evidence type="ECO:0000259" key="4">
    <source>
        <dbReference type="PROSITE" id="PS01124"/>
    </source>
</evidence>
<sequence length="336" mass="38178">MAFVLTILEAYRRKGKSSVQALEHAHITPADWRNPNGCITALQMERLSTHAMRDLDDEALGWLSRPLPWGSYGLLARASISAPNLRVALTRWCRHHNLLTQDLALQVQVHKQGARKVVTVSVQEHFAAEPDQRRMGLLTLLRNVHGFSCWLLDSQIPLLGVDLPFAAPAYATQVGLMFPGPIRYGAQRACLHFDAHYLDMPVRRDETALNHMLQRALLVVVKPYRRDRLTQQRVRQLLSQGEGSLQTAESLAQELHMSVRSLHRFLHEDGTSLQRIKDEVRSERACQLLVRTRHPVKKIAGMTGFDNAKSFTRAFTRWTGLSPTQYRQQHGAVQPE</sequence>
<dbReference type="Pfam" id="PF12625">
    <property type="entry name" value="Arabinose_bd"/>
    <property type="match status" value="1"/>
</dbReference>
<accession>A0A3M6R6I6</accession>
<name>A0A3M6R6I6_9BURK</name>
<evidence type="ECO:0000313" key="5">
    <source>
        <dbReference type="EMBL" id="RMX00530.1"/>
    </source>
</evidence>
<dbReference type="GO" id="GO:0003700">
    <property type="term" value="F:DNA-binding transcription factor activity"/>
    <property type="evidence" value="ECO:0007669"/>
    <property type="project" value="InterPro"/>
</dbReference>
<evidence type="ECO:0000256" key="3">
    <source>
        <dbReference type="ARBA" id="ARBA00023163"/>
    </source>
</evidence>
<dbReference type="InterPro" id="IPR009057">
    <property type="entry name" value="Homeodomain-like_sf"/>
</dbReference>
<keyword evidence="1" id="KW-0805">Transcription regulation</keyword>
<dbReference type="EMBL" id="RDQL01000005">
    <property type="protein sequence ID" value="RMX00530.1"/>
    <property type="molecule type" value="Genomic_DNA"/>
</dbReference>
<evidence type="ECO:0000313" key="7">
    <source>
        <dbReference type="Proteomes" id="UP000267035"/>
    </source>
</evidence>
<dbReference type="PANTHER" id="PTHR47894:SF1">
    <property type="entry name" value="HTH-TYPE TRANSCRIPTIONAL REGULATOR VQSM"/>
    <property type="match status" value="1"/>
</dbReference>
<proteinExistence type="predicted"/>
<keyword evidence="2" id="KW-0238">DNA-binding</keyword>
<dbReference type="Proteomes" id="UP000281171">
    <property type="component" value="Unassembled WGS sequence"/>
</dbReference>
<protein>
    <submittedName>
        <fullName evidence="6">AraC family transcriptional regulator</fullName>
    </submittedName>
</protein>
<accession>A0A3M6QBU6</accession>
<dbReference type="Gene3D" id="1.10.10.60">
    <property type="entry name" value="Homeodomain-like"/>
    <property type="match status" value="1"/>
</dbReference>
<gene>
    <name evidence="6" type="ORF">EBQ24_04590</name>
    <name evidence="5" type="ORF">EBQ25_05260</name>
</gene>
<dbReference type="InterPro" id="IPR032687">
    <property type="entry name" value="AraC-type_N"/>
</dbReference>
<organism evidence="6 8">
    <name type="scientific">Allofranklinella schreckenbergeri</name>
    <dbReference type="NCBI Taxonomy" id="1076744"/>
    <lineage>
        <taxon>Bacteria</taxon>
        <taxon>Pseudomonadati</taxon>
        <taxon>Pseudomonadota</taxon>
        <taxon>Betaproteobacteria</taxon>
        <taxon>Burkholderiales</taxon>
        <taxon>Comamonadaceae</taxon>
        <taxon>Allofranklinella</taxon>
    </lineage>
</organism>
<evidence type="ECO:0000313" key="6">
    <source>
        <dbReference type="EMBL" id="RMX10470.1"/>
    </source>
</evidence>
<keyword evidence="3" id="KW-0804">Transcription</keyword>
<dbReference type="SUPFAM" id="SSF46689">
    <property type="entry name" value="Homeodomain-like"/>
    <property type="match status" value="1"/>
</dbReference>
<reference evidence="7 8" key="1">
    <citation type="submission" date="2018-10" db="EMBL/GenBank/DDBJ databases">
        <title>Comamonadaceae CDC group NO-1 genome sequencing and assembly.</title>
        <authorList>
            <person name="Bernier A.-M."/>
            <person name="Bernard K."/>
        </authorList>
    </citation>
    <scope>NUCLEOTIDE SEQUENCE [LARGE SCALE GENOMIC DNA]</scope>
    <source>
        <strain evidence="5 7">NML161473</strain>
        <strain evidence="6 8">NML180581</strain>
    </source>
</reference>
<feature type="domain" description="HTH araC/xylS-type" evidence="4">
    <location>
        <begin position="232"/>
        <end position="329"/>
    </location>
</feature>
<dbReference type="PANTHER" id="PTHR47894">
    <property type="entry name" value="HTH-TYPE TRANSCRIPTIONAL REGULATOR GADX"/>
    <property type="match status" value="1"/>
</dbReference>
<dbReference type="PROSITE" id="PS01124">
    <property type="entry name" value="HTH_ARAC_FAMILY_2"/>
    <property type="match status" value="1"/>
</dbReference>
<dbReference type="PRINTS" id="PR00032">
    <property type="entry name" value="HTHARAC"/>
</dbReference>
<dbReference type="EMBL" id="RDQK01000009">
    <property type="protein sequence ID" value="RMX10470.1"/>
    <property type="molecule type" value="Genomic_DNA"/>
</dbReference>
<dbReference type="GO" id="GO:0005829">
    <property type="term" value="C:cytosol"/>
    <property type="evidence" value="ECO:0007669"/>
    <property type="project" value="TreeGrafter"/>
</dbReference>
<evidence type="ECO:0000256" key="1">
    <source>
        <dbReference type="ARBA" id="ARBA00023015"/>
    </source>
</evidence>
<dbReference type="GO" id="GO:0000976">
    <property type="term" value="F:transcription cis-regulatory region binding"/>
    <property type="evidence" value="ECO:0007669"/>
    <property type="project" value="TreeGrafter"/>
</dbReference>
<comment type="caution">
    <text evidence="6">The sequence shown here is derived from an EMBL/GenBank/DDBJ whole genome shotgun (WGS) entry which is preliminary data.</text>
</comment>
<evidence type="ECO:0000256" key="2">
    <source>
        <dbReference type="ARBA" id="ARBA00023125"/>
    </source>
</evidence>
<dbReference type="InterPro" id="IPR018060">
    <property type="entry name" value="HTH_AraC"/>
</dbReference>
<dbReference type="AlphaFoldDB" id="A0A3M6R6I6"/>